<evidence type="ECO:0000259" key="4">
    <source>
        <dbReference type="PROSITE" id="PS50995"/>
    </source>
</evidence>
<dbReference type="InterPro" id="IPR036390">
    <property type="entry name" value="WH_DNA-bd_sf"/>
</dbReference>
<accession>A0A0U9HEX7</accession>
<dbReference type="GO" id="GO:0003700">
    <property type="term" value="F:DNA-binding transcription factor activity"/>
    <property type="evidence" value="ECO:0007669"/>
    <property type="project" value="InterPro"/>
</dbReference>
<sequence>MFLNYNNWNVFKAEGNDNRLFDLDECVAFITNKAAKKMADAFNERLKSLGTTRVQWTALYYLGKYDGISQKELAEKMNIKSSTVARLIDRMENDNLVIRLEDPEDRRAIKLALTEKGKELREKLLPEGEKMSKIFASGLTDEEIEIFLKVINKMVENIS</sequence>
<dbReference type="PANTHER" id="PTHR42756:SF1">
    <property type="entry name" value="TRANSCRIPTIONAL REPRESSOR OF EMRAB OPERON"/>
    <property type="match status" value="1"/>
</dbReference>
<keyword evidence="1" id="KW-0805">Transcription regulation</keyword>
<feature type="domain" description="HTH marR-type" evidence="4">
    <location>
        <begin position="24"/>
        <end position="156"/>
    </location>
</feature>
<dbReference type="EMBL" id="DF977001">
    <property type="protein sequence ID" value="GAQ25369.1"/>
    <property type="molecule type" value="Genomic_DNA"/>
</dbReference>
<dbReference type="PRINTS" id="PR00598">
    <property type="entry name" value="HTHMARR"/>
</dbReference>
<dbReference type="Pfam" id="PF01047">
    <property type="entry name" value="MarR"/>
    <property type="match status" value="1"/>
</dbReference>
<protein>
    <submittedName>
        <fullName evidence="5">DNA-binding transcriptional regulator, MarR family</fullName>
    </submittedName>
</protein>
<dbReference type="SUPFAM" id="SSF46785">
    <property type="entry name" value="Winged helix' DNA-binding domain"/>
    <property type="match status" value="1"/>
</dbReference>
<evidence type="ECO:0000256" key="2">
    <source>
        <dbReference type="ARBA" id="ARBA00023125"/>
    </source>
</evidence>
<evidence type="ECO:0000256" key="1">
    <source>
        <dbReference type="ARBA" id="ARBA00023015"/>
    </source>
</evidence>
<dbReference type="STRING" id="224999.GCA_001485475_01385"/>
<keyword evidence="2 5" id="KW-0238">DNA-binding</keyword>
<reference evidence="5" key="1">
    <citation type="journal article" date="2016" name="Genome Announc.">
        <title>Draft Genome Sequence of the Syntrophic Lactate-Degrading Bacterium Tepidanaerobacter syntrophicus JLT.</title>
        <authorList>
            <person name="Matsuura N."/>
            <person name="Ohashi A."/>
            <person name="Tourlousse D.M."/>
            <person name="Sekiguchi Y."/>
        </authorList>
    </citation>
    <scope>NUCLEOTIDE SEQUENCE [LARGE SCALE GENOMIC DNA]</scope>
    <source>
        <strain evidence="5">JL</strain>
    </source>
</reference>
<dbReference type="PANTHER" id="PTHR42756">
    <property type="entry name" value="TRANSCRIPTIONAL REGULATOR, MARR"/>
    <property type="match status" value="1"/>
</dbReference>
<dbReference type="SMART" id="SM00347">
    <property type="entry name" value="HTH_MARR"/>
    <property type="match status" value="1"/>
</dbReference>
<organism evidence="5">
    <name type="scientific">Tepidanaerobacter syntrophicus</name>
    <dbReference type="NCBI Taxonomy" id="224999"/>
    <lineage>
        <taxon>Bacteria</taxon>
        <taxon>Bacillati</taxon>
        <taxon>Bacillota</taxon>
        <taxon>Clostridia</taxon>
        <taxon>Thermosediminibacterales</taxon>
        <taxon>Tepidanaerobacteraceae</taxon>
        <taxon>Tepidanaerobacter</taxon>
    </lineage>
</organism>
<keyword evidence="6" id="KW-1185">Reference proteome</keyword>
<keyword evidence="3" id="KW-0804">Transcription</keyword>
<evidence type="ECO:0000313" key="5">
    <source>
        <dbReference type="EMBL" id="GAQ25369.1"/>
    </source>
</evidence>
<dbReference type="InterPro" id="IPR000835">
    <property type="entry name" value="HTH_MarR-typ"/>
</dbReference>
<proteinExistence type="predicted"/>
<dbReference type="InterPro" id="IPR001387">
    <property type="entry name" value="Cro/C1-type_HTH"/>
</dbReference>
<dbReference type="AlphaFoldDB" id="A0A0U9HEX7"/>
<dbReference type="Proteomes" id="UP000062160">
    <property type="component" value="Unassembled WGS sequence"/>
</dbReference>
<dbReference type="Gene3D" id="1.10.10.10">
    <property type="entry name" value="Winged helix-like DNA-binding domain superfamily/Winged helix DNA-binding domain"/>
    <property type="match status" value="1"/>
</dbReference>
<gene>
    <name evidence="5" type="ORF">TSYNT_7390</name>
</gene>
<dbReference type="InterPro" id="IPR036388">
    <property type="entry name" value="WH-like_DNA-bd_sf"/>
</dbReference>
<dbReference type="CDD" id="cd00093">
    <property type="entry name" value="HTH_XRE"/>
    <property type="match status" value="1"/>
</dbReference>
<name>A0A0U9HEX7_9FIRM</name>
<evidence type="ECO:0000313" key="6">
    <source>
        <dbReference type="Proteomes" id="UP000062160"/>
    </source>
</evidence>
<dbReference type="RefSeq" id="WP_281796119.1">
    <property type="nucleotide sequence ID" value="NZ_BSDW01000001.1"/>
</dbReference>
<dbReference type="GO" id="GO:0003677">
    <property type="term" value="F:DNA binding"/>
    <property type="evidence" value="ECO:0007669"/>
    <property type="project" value="UniProtKB-KW"/>
</dbReference>
<evidence type="ECO:0000256" key="3">
    <source>
        <dbReference type="ARBA" id="ARBA00023163"/>
    </source>
</evidence>
<dbReference type="PROSITE" id="PS50995">
    <property type="entry name" value="HTH_MARR_2"/>
    <property type="match status" value="1"/>
</dbReference>